<evidence type="ECO:0000256" key="1">
    <source>
        <dbReference type="SAM" id="MobiDB-lite"/>
    </source>
</evidence>
<dbReference type="Proteomes" id="UP000054845">
    <property type="component" value="Unassembled WGS sequence"/>
</dbReference>
<proteinExistence type="predicted"/>
<dbReference type="AlphaFoldDB" id="A0A0P1BKW3"/>
<evidence type="ECO:0000313" key="2">
    <source>
        <dbReference type="EMBL" id="CEH17261.1"/>
    </source>
</evidence>
<sequence length="68" mass="7541">MATARTSHLQSPRIQRPAKKASSAQWPDCIALNSSVNTTPEDCEHASTQSTWQDTLHEVQKTTHQSPL</sequence>
<accession>A0A0P1BKW3</accession>
<dbReference type="EMBL" id="CCYA01000254">
    <property type="protein sequence ID" value="CEH17261.1"/>
    <property type="molecule type" value="Genomic_DNA"/>
</dbReference>
<protein>
    <submittedName>
        <fullName evidence="2">Uncharacterized protein</fullName>
    </submittedName>
</protein>
<name>A0A0P1BKW3_9BASI</name>
<organism evidence="2 3">
    <name type="scientific">Ceraceosorus bombacis</name>
    <dbReference type="NCBI Taxonomy" id="401625"/>
    <lineage>
        <taxon>Eukaryota</taxon>
        <taxon>Fungi</taxon>
        <taxon>Dikarya</taxon>
        <taxon>Basidiomycota</taxon>
        <taxon>Ustilaginomycotina</taxon>
        <taxon>Exobasidiomycetes</taxon>
        <taxon>Ceraceosorales</taxon>
        <taxon>Ceraceosoraceae</taxon>
        <taxon>Ceraceosorus</taxon>
    </lineage>
</organism>
<feature type="compositionally biased region" description="Polar residues" evidence="1">
    <location>
        <begin position="32"/>
        <end position="54"/>
    </location>
</feature>
<reference evidence="2 3" key="1">
    <citation type="submission" date="2014-09" db="EMBL/GenBank/DDBJ databases">
        <authorList>
            <person name="Magalhaes I.L.F."/>
            <person name="Oliveira U."/>
            <person name="Santos F.R."/>
            <person name="Vidigal T.H.D.A."/>
            <person name="Brescovit A.D."/>
            <person name="Santos A.J."/>
        </authorList>
    </citation>
    <scope>NUCLEOTIDE SEQUENCE [LARGE SCALE GENOMIC DNA]</scope>
</reference>
<keyword evidence="3" id="KW-1185">Reference proteome</keyword>
<feature type="compositionally biased region" description="Polar residues" evidence="1">
    <location>
        <begin position="1"/>
        <end position="13"/>
    </location>
</feature>
<evidence type="ECO:0000313" key="3">
    <source>
        <dbReference type="Proteomes" id="UP000054845"/>
    </source>
</evidence>
<feature type="region of interest" description="Disordered" evidence="1">
    <location>
        <begin position="1"/>
        <end position="68"/>
    </location>
</feature>